<feature type="compositionally biased region" description="Gly residues" evidence="1">
    <location>
        <begin position="284"/>
        <end position="298"/>
    </location>
</feature>
<reference evidence="4 5" key="1">
    <citation type="journal article" date="2018" name="BMC Genomics">
        <title>Genomic evidence for intraspecific hybridization in a clonal and extremely halotolerant yeast.</title>
        <authorList>
            <person name="Gostincar C."/>
            <person name="Stajich J.E."/>
            <person name="Zupancic J."/>
            <person name="Zalar P."/>
            <person name="Gunde-Cimerman N."/>
        </authorList>
    </citation>
    <scope>NUCLEOTIDE SEQUENCE [LARGE SCALE GENOMIC DNA]</scope>
    <source>
        <strain evidence="4 5">EXF-171</strain>
    </source>
</reference>
<dbReference type="InterPro" id="IPR009057">
    <property type="entry name" value="Homeodomain-like_sf"/>
</dbReference>
<dbReference type="SUPFAM" id="SSF46689">
    <property type="entry name" value="Homeodomain-like"/>
    <property type="match status" value="1"/>
</dbReference>
<comment type="caution">
    <text evidence="4">The sequence shown here is derived from an EMBL/GenBank/DDBJ whole genome shotgun (WGS) entry which is preliminary data.</text>
</comment>
<dbReference type="InterPro" id="IPR017930">
    <property type="entry name" value="Myb_dom"/>
</dbReference>
<evidence type="ECO:0000313" key="5">
    <source>
        <dbReference type="Proteomes" id="UP000281468"/>
    </source>
</evidence>
<feature type="region of interest" description="Disordered" evidence="1">
    <location>
        <begin position="165"/>
        <end position="188"/>
    </location>
</feature>
<evidence type="ECO:0000259" key="3">
    <source>
        <dbReference type="PROSITE" id="PS51294"/>
    </source>
</evidence>
<feature type="region of interest" description="Disordered" evidence="1">
    <location>
        <begin position="98"/>
        <end position="123"/>
    </location>
</feature>
<evidence type="ECO:0000313" key="4">
    <source>
        <dbReference type="EMBL" id="RMY83539.1"/>
    </source>
</evidence>
<dbReference type="AlphaFoldDB" id="A0A3M7F3S7"/>
<dbReference type="InterPro" id="IPR001005">
    <property type="entry name" value="SANT/Myb"/>
</dbReference>
<evidence type="ECO:0000259" key="2">
    <source>
        <dbReference type="PROSITE" id="PS50090"/>
    </source>
</evidence>
<protein>
    <recommendedName>
        <fullName evidence="6">Myb-like domain-containing protein</fullName>
    </recommendedName>
</protein>
<dbReference type="Proteomes" id="UP000281468">
    <property type="component" value="Unassembled WGS sequence"/>
</dbReference>
<dbReference type="GO" id="GO:0000278">
    <property type="term" value="P:mitotic cell cycle"/>
    <property type="evidence" value="ECO:0007669"/>
    <property type="project" value="TreeGrafter"/>
</dbReference>
<dbReference type="GO" id="GO:0005634">
    <property type="term" value="C:nucleus"/>
    <property type="evidence" value="ECO:0007669"/>
    <property type="project" value="TreeGrafter"/>
</dbReference>
<accession>A0A3M7F3S7</accession>
<dbReference type="InterPro" id="IPR050560">
    <property type="entry name" value="MYB_TF"/>
</dbReference>
<dbReference type="SMART" id="SM00717">
    <property type="entry name" value="SANT"/>
    <property type="match status" value="2"/>
</dbReference>
<feature type="compositionally biased region" description="Low complexity" evidence="1">
    <location>
        <begin position="234"/>
        <end position="251"/>
    </location>
</feature>
<feature type="region of interest" description="Disordered" evidence="1">
    <location>
        <begin position="204"/>
        <end position="321"/>
    </location>
</feature>
<feature type="compositionally biased region" description="Low complexity" evidence="1">
    <location>
        <begin position="106"/>
        <end position="123"/>
    </location>
</feature>
<proteinExistence type="predicted"/>
<name>A0A3M7F3S7_HORWE</name>
<dbReference type="GO" id="GO:0045944">
    <property type="term" value="P:positive regulation of transcription by RNA polymerase II"/>
    <property type="evidence" value="ECO:0007669"/>
    <property type="project" value="TreeGrafter"/>
</dbReference>
<dbReference type="CDD" id="cd00167">
    <property type="entry name" value="SANT"/>
    <property type="match status" value="2"/>
</dbReference>
<feature type="compositionally biased region" description="Low complexity" evidence="1">
    <location>
        <begin position="264"/>
        <end position="277"/>
    </location>
</feature>
<evidence type="ECO:0000256" key="1">
    <source>
        <dbReference type="SAM" id="MobiDB-lite"/>
    </source>
</evidence>
<organism evidence="4 5">
    <name type="scientific">Hortaea werneckii</name>
    <name type="common">Black yeast</name>
    <name type="synonym">Cladosporium werneckii</name>
    <dbReference type="NCBI Taxonomy" id="91943"/>
    <lineage>
        <taxon>Eukaryota</taxon>
        <taxon>Fungi</taxon>
        <taxon>Dikarya</taxon>
        <taxon>Ascomycota</taxon>
        <taxon>Pezizomycotina</taxon>
        <taxon>Dothideomycetes</taxon>
        <taxon>Dothideomycetidae</taxon>
        <taxon>Mycosphaerellales</taxon>
        <taxon>Teratosphaeriaceae</taxon>
        <taxon>Hortaea</taxon>
    </lineage>
</organism>
<evidence type="ECO:0008006" key="6">
    <source>
        <dbReference type="Google" id="ProtNLM"/>
    </source>
</evidence>
<dbReference type="PANTHER" id="PTHR45614">
    <property type="entry name" value="MYB PROTEIN-RELATED"/>
    <property type="match status" value="1"/>
</dbReference>
<dbReference type="EMBL" id="QWIQ01000520">
    <property type="protein sequence ID" value="RMY83539.1"/>
    <property type="molecule type" value="Genomic_DNA"/>
</dbReference>
<dbReference type="GO" id="GO:0000978">
    <property type="term" value="F:RNA polymerase II cis-regulatory region sequence-specific DNA binding"/>
    <property type="evidence" value="ECO:0007669"/>
    <property type="project" value="TreeGrafter"/>
</dbReference>
<feature type="domain" description="Myb-like" evidence="2">
    <location>
        <begin position="310"/>
        <end position="359"/>
    </location>
</feature>
<dbReference type="GO" id="GO:0000981">
    <property type="term" value="F:DNA-binding transcription factor activity, RNA polymerase II-specific"/>
    <property type="evidence" value="ECO:0007669"/>
    <property type="project" value="TreeGrafter"/>
</dbReference>
<gene>
    <name evidence="4" type="ORF">D0862_11678</name>
</gene>
<dbReference type="PROSITE" id="PS51294">
    <property type="entry name" value="HTH_MYB"/>
    <property type="match status" value="1"/>
</dbReference>
<dbReference type="PANTHER" id="PTHR45614:SF238">
    <property type="entry name" value="MYB-LIKE TRANSCRIPTION FACTOR (EUROFUNG)"/>
    <property type="match status" value="1"/>
</dbReference>
<sequence>MSFSSSHQSCMPSYVQVAPVTRVEKQSTVAVAESEHAQQLVRVEEEVGAACVQLRYCHSTVPLRPSWQHHNGYPEQARHHLGKARAFARCQPGAYPAQHPLENLKSPLQSSQSSQSRLPPSRLLRNRRSFMVSTDGSVCKTRKYHPSPRRHYRITLARSIRLSRYQRSLKPTATTPGTYSASPSQLTLPSDTSSIGGFYNPYAQQNYGHAPSPHQATGFGFPQHPQYPPHLQTQGPSAPQAYQQQSPLSPQVTRKRRATDDISSEGLSGSASSNASAFPTHGLPTGGAPGDVEFGGPGPSQAQLPSPVAKKGRTNTPWTPAEEQRLKALREAGSSWSEIAKTFPARTEGSVKKHWYKVHEKAFPPLQLLSIACGLARRGQIVELLLIALHEKDMHYADFAEDESAALLQAIKDYENNKWKVIGQKVGKPAKACEQFAKEQGWKWLEGGMALDGMATSLGRNGPWECGQAALMCASVGRTAKRKACLDVGGSASLAVAREFARLARAARHPPPTLTTRPGHLLLSDAPGSGESSACLTTAPQIECPRGHGSHCV</sequence>
<dbReference type="Gene3D" id="1.10.10.60">
    <property type="entry name" value="Homeodomain-like"/>
    <property type="match status" value="1"/>
</dbReference>
<dbReference type="PROSITE" id="PS50090">
    <property type="entry name" value="MYB_LIKE"/>
    <property type="match status" value="1"/>
</dbReference>
<feature type="domain" description="HTH myb-type" evidence="3">
    <location>
        <begin position="310"/>
        <end position="363"/>
    </location>
</feature>
<dbReference type="Pfam" id="PF00249">
    <property type="entry name" value="Myb_DNA-binding"/>
    <property type="match status" value="1"/>
</dbReference>